<keyword evidence="5 6" id="KW-0472">Membrane</keyword>
<evidence type="ECO:0000256" key="2">
    <source>
        <dbReference type="ARBA" id="ARBA00022475"/>
    </source>
</evidence>
<dbReference type="InterPro" id="IPR043428">
    <property type="entry name" value="LivM-like"/>
</dbReference>
<accession>A0A3E4QY48</accession>
<proteinExistence type="predicted"/>
<dbReference type="Pfam" id="PF02653">
    <property type="entry name" value="BPD_transp_2"/>
    <property type="match status" value="1"/>
</dbReference>
<name>A0A3E4QY48_9ACTN</name>
<evidence type="ECO:0000256" key="4">
    <source>
        <dbReference type="ARBA" id="ARBA00022989"/>
    </source>
</evidence>
<evidence type="ECO:0000256" key="6">
    <source>
        <dbReference type="SAM" id="Phobius"/>
    </source>
</evidence>
<dbReference type="GO" id="GO:0005886">
    <property type="term" value="C:plasma membrane"/>
    <property type="evidence" value="ECO:0007669"/>
    <property type="project" value="UniProtKB-SubCell"/>
</dbReference>
<feature type="transmembrane region" description="Helical" evidence="6">
    <location>
        <begin position="245"/>
        <end position="267"/>
    </location>
</feature>
<feature type="transmembrane region" description="Helical" evidence="6">
    <location>
        <begin position="194"/>
        <end position="215"/>
    </location>
</feature>
<dbReference type="Proteomes" id="UP000260943">
    <property type="component" value="Unassembled WGS sequence"/>
</dbReference>
<protein>
    <submittedName>
        <fullName evidence="7">Branched-chain amino acid ABC transporter permease</fullName>
    </submittedName>
</protein>
<evidence type="ECO:0000256" key="3">
    <source>
        <dbReference type="ARBA" id="ARBA00022692"/>
    </source>
</evidence>
<keyword evidence="4 6" id="KW-1133">Transmembrane helix</keyword>
<feature type="transmembrane region" description="Helical" evidence="6">
    <location>
        <begin position="14"/>
        <end position="32"/>
    </location>
</feature>
<evidence type="ECO:0000256" key="5">
    <source>
        <dbReference type="ARBA" id="ARBA00023136"/>
    </source>
</evidence>
<dbReference type="RefSeq" id="WP_117678641.1">
    <property type="nucleotide sequence ID" value="NZ_CAJJKC010000008.1"/>
</dbReference>
<comment type="caution">
    <text evidence="7">The sequence shown here is derived from an EMBL/GenBank/DDBJ whole genome shotgun (WGS) entry which is preliminary data.</text>
</comment>
<dbReference type="InterPro" id="IPR001851">
    <property type="entry name" value="ABC_transp_permease"/>
</dbReference>
<sequence>MFKFLKNKQTRHDFVTYALVILAFIVVSFMRANGMIPRMIVGQLVPICAYVVMAISLNLVVGVAGDLSLGHAGFMSVGAYTGIVAAMSLAEAVPNDAVRLVIALLVGAASAALAGFLIGIPVLRLSGDYLAIVTLAFGEIIKEVVNCLIVGVDENGIHVLFNLTGKLTVDDLGLTEAGTAIIKGAQGASGTDTISTFFAGFLLVMVALVIVLNLVRSRTGRAILAVRDNRIAAESVGISTVRYRMIAFVVSAALAGAAGALFGNAFSQLSATKFDFNTSILVLVFVVLGGLGNMRGSIIAATLLTILPEALRQFSDYRMLVYAIVLILVMIVGNNPTIKNFFARFNPKRKSDDAAEKEVGADA</sequence>
<gene>
    <name evidence="7" type="ORF">DXC81_00095</name>
</gene>
<dbReference type="GO" id="GO:0015658">
    <property type="term" value="F:branched-chain amino acid transmembrane transporter activity"/>
    <property type="evidence" value="ECO:0007669"/>
    <property type="project" value="InterPro"/>
</dbReference>
<evidence type="ECO:0000256" key="1">
    <source>
        <dbReference type="ARBA" id="ARBA00004651"/>
    </source>
</evidence>
<dbReference type="PANTHER" id="PTHR30482">
    <property type="entry name" value="HIGH-AFFINITY BRANCHED-CHAIN AMINO ACID TRANSPORT SYSTEM PERMEASE"/>
    <property type="match status" value="1"/>
</dbReference>
<organism evidence="7 8">
    <name type="scientific">Collinsella tanakaei</name>
    <dbReference type="NCBI Taxonomy" id="626935"/>
    <lineage>
        <taxon>Bacteria</taxon>
        <taxon>Bacillati</taxon>
        <taxon>Actinomycetota</taxon>
        <taxon>Coriobacteriia</taxon>
        <taxon>Coriobacteriales</taxon>
        <taxon>Coriobacteriaceae</taxon>
        <taxon>Collinsella</taxon>
    </lineage>
</organism>
<feature type="transmembrane region" description="Helical" evidence="6">
    <location>
        <begin position="44"/>
        <end position="65"/>
    </location>
</feature>
<keyword evidence="3 6" id="KW-0812">Transmembrane</keyword>
<feature type="transmembrane region" description="Helical" evidence="6">
    <location>
        <begin position="97"/>
        <end position="120"/>
    </location>
</feature>
<dbReference type="AlphaFoldDB" id="A0A3E4QY48"/>
<feature type="transmembrane region" description="Helical" evidence="6">
    <location>
        <begin position="279"/>
        <end position="307"/>
    </location>
</feature>
<evidence type="ECO:0000313" key="8">
    <source>
        <dbReference type="Proteomes" id="UP000260943"/>
    </source>
</evidence>
<reference evidence="7 8" key="1">
    <citation type="submission" date="2018-08" db="EMBL/GenBank/DDBJ databases">
        <title>A genome reference for cultivated species of the human gut microbiota.</title>
        <authorList>
            <person name="Zou Y."/>
            <person name="Xue W."/>
            <person name="Luo G."/>
        </authorList>
    </citation>
    <scope>NUCLEOTIDE SEQUENCE [LARGE SCALE GENOMIC DNA]</scope>
    <source>
        <strain evidence="7 8">TF08-14</strain>
    </source>
</reference>
<feature type="transmembrane region" description="Helical" evidence="6">
    <location>
        <begin position="71"/>
        <end position="90"/>
    </location>
</feature>
<dbReference type="EMBL" id="QSRJ01000001">
    <property type="protein sequence ID" value="RGL12112.1"/>
    <property type="molecule type" value="Genomic_DNA"/>
</dbReference>
<dbReference type="PANTHER" id="PTHR30482:SF10">
    <property type="entry name" value="HIGH-AFFINITY BRANCHED-CHAIN AMINO ACID TRANSPORT PROTEIN BRAE"/>
    <property type="match status" value="1"/>
</dbReference>
<dbReference type="CDD" id="cd06581">
    <property type="entry name" value="TM_PBP1_LivM_like"/>
    <property type="match status" value="1"/>
</dbReference>
<comment type="subcellular location">
    <subcellularLocation>
        <location evidence="1">Cell membrane</location>
        <topology evidence="1">Multi-pass membrane protein</topology>
    </subcellularLocation>
</comment>
<keyword evidence="2" id="KW-1003">Cell membrane</keyword>
<evidence type="ECO:0000313" key="7">
    <source>
        <dbReference type="EMBL" id="RGL12112.1"/>
    </source>
</evidence>
<feature type="transmembrane region" description="Helical" evidence="6">
    <location>
        <begin position="319"/>
        <end position="338"/>
    </location>
</feature>